<sequence>MGDSDVSMFSSDESVDSYNPPECDEESESSSSQEGSMDESSSEEEERGSSPSGSSSTWGPCRESVRKHRFSGGSGLGVQLNVSDPVSVYKHFLNDDVLKLIVDETNRYANQLISSVTLSRRSRMQKWRDTCKSEIQKFIAILIAMGIVHFPKMRLLVAETAL</sequence>
<reference evidence="3" key="2">
    <citation type="submission" date="2017-10" db="EMBL/GenBank/DDBJ databases">
        <title>Ladona fulva Genome sequencing and assembly.</title>
        <authorList>
            <person name="Murali S."/>
            <person name="Richards S."/>
            <person name="Bandaranaike D."/>
            <person name="Bellair M."/>
            <person name="Blankenburg K."/>
            <person name="Chao H."/>
            <person name="Dinh H."/>
            <person name="Doddapaneni H."/>
            <person name="Dugan-Rocha S."/>
            <person name="Elkadiri S."/>
            <person name="Gnanaolivu R."/>
            <person name="Hernandez B."/>
            <person name="Skinner E."/>
            <person name="Javaid M."/>
            <person name="Lee S."/>
            <person name="Li M."/>
            <person name="Ming W."/>
            <person name="Munidasa M."/>
            <person name="Muniz J."/>
            <person name="Nguyen L."/>
            <person name="Hughes D."/>
            <person name="Osuji N."/>
            <person name="Pu L.-L."/>
            <person name="Puazo M."/>
            <person name="Qu C."/>
            <person name="Quiroz J."/>
            <person name="Raj R."/>
            <person name="Weissenberger G."/>
            <person name="Xin Y."/>
            <person name="Zou X."/>
            <person name="Han Y."/>
            <person name="Worley K."/>
            <person name="Muzny D."/>
            <person name="Gibbs R."/>
        </authorList>
    </citation>
    <scope>NUCLEOTIDE SEQUENCE</scope>
    <source>
        <strain evidence="3">Sampled in the wild</strain>
    </source>
</reference>
<dbReference type="InterPro" id="IPR029526">
    <property type="entry name" value="PGBD"/>
</dbReference>
<dbReference type="AlphaFoldDB" id="A0A8K0KPV6"/>
<dbReference type="EMBL" id="KZ309575">
    <property type="protein sequence ID" value="KAG8239274.1"/>
    <property type="molecule type" value="Genomic_DNA"/>
</dbReference>
<name>A0A8K0KPV6_LADFU</name>
<evidence type="ECO:0000313" key="3">
    <source>
        <dbReference type="EMBL" id="KAG8239274.1"/>
    </source>
</evidence>
<evidence type="ECO:0000313" key="4">
    <source>
        <dbReference type="Proteomes" id="UP000792457"/>
    </source>
</evidence>
<evidence type="ECO:0000259" key="2">
    <source>
        <dbReference type="Pfam" id="PF13843"/>
    </source>
</evidence>
<protein>
    <recommendedName>
        <fullName evidence="2">PiggyBac transposable element-derived protein domain-containing protein</fullName>
    </recommendedName>
</protein>
<feature type="region of interest" description="Disordered" evidence="1">
    <location>
        <begin position="1"/>
        <end position="72"/>
    </location>
</feature>
<dbReference type="Pfam" id="PF13843">
    <property type="entry name" value="DDE_Tnp_1_7"/>
    <property type="match status" value="1"/>
</dbReference>
<dbReference type="Proteomes" id="UP000792457">
    <property type="component" value="Unassembled WGS sequence"/>
</dbReference>
<feature type="domain" description="PiggyBac transposable element-derived protein" evidence="2">
    <location>
        <begin position="84"/>
        <end position="153"/>
    </location>
</feature>
<comment type="caution">
    <text evidence="3">The sequence shown here is derived from an EMBL/GenBank/DDBJ whole genome shotgun (WGS) entry which is preliminary data.</text>
</comment>
<dbReference type="OrthoDB" id="123207at2759"/>
<accession>A0A8K0KPV6</accession>
<evidence type="ECO:0000256" key="1">
    <source>
        <dbReference type="SAM" id="MobiDB-lite"/>
    </source>
</evidence>
<reference evidence="3" key="1">
    <citation type="submission" date="2013-04" db="EMBL/GenBank/DDBJ databases">
        <authorList>
            <person name="Qu J."/>
            <person name="Murali S.C."/>
            <person name="Bandaranaike D."/>
            <person name="Bellair M."/>
            <person name="Blankenburg K."/>
            <person name="Chao H."/>
            <person name="Dinh H."/>
            <person name="Doddapaneni H."/>
            <person name="Downs B."/>
            <person name="Dugan-Rocha S."/>
            <person name="Elkadiri S."/>
            <person name="Gnanaolivu R.D."/>
            <person name="Hernandez B."/>
            <person name="Javaid M."/>
            <person name="Jayaseelan J.C."/>
            <person name="Lee S."/>
            <person name="Li M."/>
            <person name="Ming W."/>
            <person name="Munidasa M."/>
            <person name="Muniz J."/>
            <person name="Nguyen L."/>
            <person name="Ongeri F."/>
            <person name="Osuji N."/>
            <person name="Pu L.-L."/>
            <person name="Puazo M."/>
            <person name="Qu C."/>
            <person name="Quiroz J."/>
            <person name="Raj R."/>
            <person name="Weissenberger G."/>
            <person name="Xin Y."/>
            <person name="Zou X."/>
            <person name="Han Y."/>
            <person name="Richards S."/>
            <person name="Worley K."/>
            <person name="Muzny D."/>
            <person name="Gibbs R."/>
        </authorList>
    </citation>
    <scope>NUCLEOTIDE SEQUENCE</scope>
    <source>
        <strain evidence="3">Sampled in the wild</strain>
    </source>
</reference>
<organism evidence="3 4">
    <name type="scientific">Ladona fulva</name>
    <name type="common">Scarce chaser dragonfly</name>
    <name type="synonym">Libellula fulva</name>
    <dbReference type="NCBI Taxonomy" id="123851"/>
    <lineage>
        <taxon>Eukaryota</taxon>
        <taxon>Metazoa</taxon>
        <taxon>Ecdysozoa</taxon>
        <taxon>Arthropoda</taxon>
        <taxon>Hexapoda</taxon>
        <taxon>Insecta</taxon>
        <taxon>Pterygota</taxon>
        <taxon>Palaeoptera</taxon>
        <taxon>Odonata</taxon>
        <taxon>Epiprocta</taxon>
        <taxon>Anisoptera</taxon>
        <taxon>Libelluloidea</taxon>
        <taxon>Libellulidae</taxon>
        <taxon>Ladona</taxon>
    </lineage>
</organism>
<feature type="compositionally biased region" description="Acidic residues" evidence="1">
    <location>
        <begin position="36"/>
        <end position="46"/>
    </location>
</feature>
<dbReference type="PANTHER" id="PTHR46599:SF6">
    <property type="entry name" value="DUAL SPECIFICITY PHOSPHATASE 26"/>
    <property type="match status" value="1"/>
</dbReference>
<gene>
    <name evidence="3" type="ORF">J437_LFUL016545</name>
</gene>
<dbReference type="PANTHER" id="PTHR46599">
    <property type="entry name" value="PIGGYBAC TRANSPOSABLE ELEMENT-DERIVED PROTEIN 4"/>
    <property type="match status" value="1"/>
</dbReference>
<proteinExistence type="predicted"/>
<keyword evidence="4" id="KW-1185">Reference proteome</keyword>